<dbReference type="Gene3D" id="3.10.310.10">
    <property type="entry name" value="Diaminopimelate Epimerase, Chain A, domain 1"/>
    <property type="match status" value="2"/>
</dbReference>
<evidence type="ECO:0000256" key="2">
    <source>
        <dbReference type="SAM" id="MobiDB-lite"/>
    </source>
</evidence>
<feature type="region of interest" description="Disordered" evidence="2">
    <location>
        <begin position="203"/>
        <end position="225"/>
    </location>
</feature>
<dbReference type="InterPro" id="IPR003719">
    <property type="entry name" value="Phenazine_PhzF-like"/>
</dbReference>
<dbReference type="SUPFAM" id="SSF54506">
    <property type="entry name" value="Diaminopimelate epimerase-like"/>
    <property type="match status" value="1"/>
</dbReference>
<comment type="caution">
    <text evidence="3">The sequence shown here is derived from an EMBL/GenBank/DDBJ whole genome shotgun (WGS) entry which is preliminary data.</text>
</comment>
<dbReference type="PANTHER" id="PTHR13774:SF32">
    <property type="entry name" value="ANTISENSE-ENHANCING SEQUENCE 1"/>
    <property type="match status" value="1"/>
</dbReference>
<dbReference type="EMBL" id="BKDJ01000019">
    <property type="protein sequence ID" value="GER24270.1"/>
    <property type="molecule type" value="Genomic_DNA"/>
</dbReference>
<dbReference type="NCBIfam" id="TIGR00654">
    <property type="entry name" value="PhzF_family"/>
    <property type="match status" value="1"/>
</dbReference>
<dbReference type="AlphaFoldDB" id="A0A5A7NTQ6"/>
<dbReference type="Proteomes" id="UP000325307">
    <property type="component" value="Unassembled WGS sequence"/>
</dbReference>
<dbReference type="Pfam" id="PF02567">
    <property type="entry name" value="PhzC-PhzF"/>
    <property type="match status" value="2"/>
</dbReference>
<feature type="active site" evidence="1">
    <location>
        <position position="50"/>
    </location>
</feature>
<proteinExistence type="predicted"/>
<protein>
    <submittedName>
        <fullName evidence="3">Phenazine biosynthesis protein PhzF</fullName>
    </submittedName>
</protein>
<organism evidence="3 4">
    <name type="scientific">Zafaria cholistanensis</name>
    <dbReference type="NCBI Taxonomy" id="1682741"/>
    <lineage>
        <taxon>Bacteria</taxon>
        <taxon>Bacillati</taxon>
        <taxon>Actinomycetota</taxon>
        <taxon>Actinomycetes</taxon>
        <taxon>Micrococcales</taxon>
        <taxon>Micrococcaceae</taxon>
        <taxon>Zafaria</taxon>
    </lineage>
</organism>
<reference evidence="3 4" key="1">
    <citation type="submission" date="2019-09" db="EMBL/GenBank/DDBJ databases">
        <title>Arthrobacter zafarii sp. nov., a moderately thermotolerant and halotolerant actinobacterium isolated from Cholistan desert soil of Pakistan.</title>
        <authorList>
            <person name="Amin A."/>
            <person name="Ahmed I."/>
            <person name="Khalid N."/>
            <person name="Schumann P."/>
            <person name="Busse H.J."/>
            <person name="Khan I.U."/>
            <person name="Li S."/>
            <person name="Li W.J."/>
        </authorList>
    </citation>
    <scope>NUCLEOTIDE SEQUENCE [LARGE SCALE GENOMIC DNA]</scope>
    <source>
        <strain evidence="3 4">NCCP-1664</strain>
    </source>
</reference>
<dbReference type="GO" id="GO:0016853">
    <property type="term" value="F:isomerase activity"/>
    <property type="evidence" value="ECO:0007669"/>
    <property type="project" value="TreeGrafter"/>
</dbReference>
<evidence type="ECO:0000313" key="3">
    <source>
        <dbReference type="EMBL" id="GER24270.1"/>
    </source>
</evidence>
<evidence type="ECO:0000313" key="4">
    <source>
        <dbReference type="Proteomes" id="UP000325307"/>
    </source>
</evidence>
<dbReference type="PIRSF" id="PIRSF016184">
    <property type="entry name" value="PhzC_PhzF"/>
    <property type="match status" value="1"/>
</dbReference>
<dbReference type="GO" id="GO:0005737">
    <property type="term" value="C:cytoplasm"/>
    <property type="evidence" value="ECO:0007669"/>
    <property type="project" value="TreeGrafter"/>
</dbReference>
<evidence type="ECO:0000256" key="1">
    <source>
        <dbReference type="PIRSR" id="PIRSR016184-1"/>
    </source>
</evidence>
<name>A0A5A7NTQ6_9MICC</name>
<accession>A0A5A7NTQ6</accession>
<keyword evidence="4" id="KW-1185">Reference proteome</keyword>
<sequence>MAPMSLRPYKQVDVFTATPYFGNALAVVLDSDGMAEEEMLRFANWMNLAETTFVLRPTQPGADYRVRIFTTTTELPFAGHPTLGTAHAWLEAGGAPARPGVVVQECPAGLIEVRAQAADDGGGHRLALKAPPLVRTGPLEEDVLEWALAGLGLARTDVVAHQWIANGPQWAGLLLRDAELVLALEPDFAVLEGLEVGVIGPHASHGAHAVPYRESPRPVRRKGARAELEPLPAPEAPGLPAGTAFQSVVASAPADFEVRAFVPGEGLPEDPATGSLNAGFAVWLTRDGLAPEHYTVRQGTRLGRAGLIEVSTDTEGIWVAGQAVTCIEGKVRTR</sequence>
<dbReference type="PANTHER" id="PTHR13774">
    <property type="entry name" value="PHENAZINE BIOSYNTHESIS PROTEIN"/>
    <property type="match status" value="1"/>
</dbReference>
<gene>
    <name evidence="3" type="ORF">NCCP1664_27650</name>
</gene>